<dbReference type="PROSITE" id="PS51257">
    <property type="entry name" value="PROKAR_LIPOPROTEIN"/>
    <property type="match status" value="1"/>
</dbReference>
<gene>
    <name evidence="2" type="ORF">KFK14_03790</name>
</gene>
<feature type="chain" id="PRO_5037146827" description="DUF1795 domain-containing protein" evidence="1">
    <location>
        <begin position="23"/>
        <end position="212"/>
    </location>
</feature>
<dbReference type="KEGG" id="spph:KFK14_03790"/>
<dbReference type="EMBL" id="CP073910">
    <property type="protein sequence ID" value="QUT06589.1"/>
    <property type="molecule type" value="Genomic_DNA"/>
</dbReference>
<evidence type="ECO:0000313" key="2">
    <source>
        <dbReference type="EMBL" id="QUT06589.1"/>
    </source>
</evidence>
<keyword evidence="3" id="KW-1185">Reference proteome</keyword>
<organism evidence="2 3">
    <name type="scientific">Sphingobium phenoxybenzoativorans</name>
    <dbReference type="NCBI Taxonomy" id="1592790"/>
    <lineage>
        <taxon>Bacteria</taxon>
        <taxon>Pseudomonadati</taxon>
        <taxon>Pseudomonadota</taxon>
        <taxon>Alphaproteobacteria</taxon>
        <taxon>Sphingomonadales</taxon>
        <taxon>Sphingomonadaceae</taxon>
        <taxon>Sphingobium</taxon>
    </lineage>
</organism>
<keyword evidence="1" id="KW-0732">Signal</keyword>
<sequence>MTRSPSIRLALPLALSFSLMIAACGRQEPVGDLPSSEDLAEAANAAAAEAAQNVSRDETEAEDNRNYVNNARGFSITLPEGWVRDAAASNENGVVSEDPGAGADIRIFWSQNAGDKDLQQVVEGMTQGSEAVDGDFIGTNEYRGTANDGEGNSVAVRLIRKPDGSLITATFVFPEMLSEQYLAIGQRTLDSLRVFTASPPAGEAPADNATEG</sequence>
<dbReference type="AlphaFoldDB" id="A0A975K913"/>
<proteinExistence type="predicted"/>
<reference evidence="2" key="1">
    <citation type="submission" date="2021-04" db="EMBL/GenBank/DDBJ databases">
        <title>Isolation of p-tert-butylphenol degrading bacteria Sphingobium phenoxybenzoativorans Tas13 from active sludge.</title>
        <authorList>
            <person name="Li Y."/>
        </authorList>
    </citation>
    <scope>NUCLEOTIDE SEQUENCE</scope>
    <source>
        <strain evidence="2">Tas13</strain>
    </source>
</reference>
<evidence type="ECO:0008006" key="4">
    <source>
        <dbReference type="Google" id="ProtNLM"/>
    </source>
</evidence>
<evidence type="ECO:0000256" key="1">
    <source>
        <dbReference type="SAM" id="SignalP"/>
    </source>
</evidence>
<dbReference type="Proteomes" id="UP000681425">
    <property type="component" value="Chromosome"/>
</dbReference>
<dbReference type="RefSeq" id="WP_212609929.1">
    <property type="nucleotide sequence ID" value="NZ_CP073910.1"/>
</dbReference>
<evidence type="ECO:0000313" key="3">
    <source>
        <dbReference type="Proteomes" id="UP000681425"/>
    </source>
</evidence>
<protein>
    <recommendedName>
        <fullName evidence="4">DUF1795 domain-containing protein</fullName>
    </recommendedName>
</protein>
<feature type="signal peptide" evidence="1">
    <location>
        <begin position="1"/>
        <end position="22"/>
    </location>
</feature>
<name>A0A975K913_9SPHN</name>
<accession>A0A975K913</accession>